<accession>A0A0P8XW24</accession>
<name>A0A0P8XW24_DROAN</name>
<dbReference type="EMBL" id="CH902618">
    <property type="protein sequence ID" value="KPU78895.1"/>
    <property type="molecule type" value="Genomic_DNA"/>
</dbReference>
<dbReference type="InParanoid" id="A0A0P8XW24"/>
<reference evidence="1 2" key="1">
    <citation type="journal article" date="2007" name="Nature">
        <title>Evolution of genes and genomes on the Drosophila phylogeny.</title>
        <authorList>
            <consortium name="Drosophila 12 Genomes Consortium"/>
            <person name="Clark A.G."/>
            <person name="Eisen M.B."/>
            <person name="Smith D.R."/>
            <person name="Bergman C.M."/>
            <person name="Oliver B."/>
            <person name="Markow T.A."/>
            <person name="Kaufman T.C."/>
            <person name="Kellis M."/>
            <person name="Gelbart W."/>
            <person name="Iyer V.N."/>
            <person name="Pollard D.A."/>
            <person name="Sackton T.B."/>
            <person name="Larracuente A.M."/>
            <person name="Singh N.D."/>
            <person name="Abad J.P."/>
            <person name="Abt D.N."/>
            <person name="Adryan B."/>
            <person name="Aguade M."/>
            <person name="Akashi H."/>
            <person name="Anderson W.W."/>
            <person name="Aquadro C.F."/>
            <person name="Ardell D.H."/>
            <person name="Arguello R."/>
            <person name="Artieri C.G."/>
            <person name="Barbash D.A."/>
            <person name="Barker D."/>
            <person name="Barsanti P."/>
            <person name="Batterham P."/>
            <person name="Batzoglou S."/>
            <person name="Begun D."/>
            <person name="Bhutkar A."/>
            <person name="Blanco E."/>
            <person name="Bosak S.A."/>
            <person name="Bradley R.K."/>
            <person name="Brand A.D."/>
            <person name="Brent M.R."/>
            <person name="Brooks A.N."/>
            <person name="Brown R.H."/>
            <person name="Butlin R.K."/>
            <person name="Caggese C."/>
            <person name="Calvi B.R."/>
            <person name="Bernardo de Carvalho A."/>
            <person name="Caspi A."/>
            <person name="Castrezana S."/>
            <person name="Celniker S.E."/>
            <person name="Chang J.L."/>
            <person name="Chapple C."/>
            <person name="Chatterji S."/>
            <person name="Chinwalla A."/>
            <person name="Civetta A."/>
            <person name="Clifton S.W."/>
            <person name="Comeron J.M."/>
            <person name="Costello J.C."/>
            <person name="Coyne J.A."/>
            <person name="Daub J."/>
            <person name="David R.G."/>
            <person name="Delcher A.L."/>
            <person name="Delehaunty K."/>
            <person name="Do C.B."/>
            <person name="Ebling H."/>
            <person name="Edwards K."/>
            <person name="Eickbush T."/>
            <person name="Evans J.D."/>
            <person name="Filipski A."/>
            <person name="Findeiss S."/>
            <person name="Freyhult E."/>
            <person name="Fulton L."/>
            <person name="Fulton R."/>
            <person name="Garcia A.C."/>
            <person name="Gardiner A."/>
            <person name="Garfield D.A."/>
            <person name="Garvin B.E."/>
            <person name="Gibson G."/>
            <person name="Gilbert D."/>
            <person name="Gnerre S."/>
            <person name="Godfrey J."/>
            <person name="Good R."/>
            <person name="Gotea V."/>
            <person name="Gravely B."/>
            <person name="Greenberg A.J."/>
            <person name="Griffiths-Jones S."/>
            <person name="Gross S."/>
            <person name="Guigo R."/>
            <person name="Gustafson E.A."/>
            <person name="Haerty W."/>
            <person name="Hahn M.W."/>
            <person name="Halligan D.L."/>
            <person name="Halpern A.L."/>
            <person name="Halter G.M."/>
            <person name="Han M.V."/>
            <person name="Heger A."/>
            <person name="Hillier L."/>
            <person name="Hinrichs A.S."/>
            <person name="Holmes I."/>
            <person name="Hoskins R.A."/>
            <person name="Hubisz M.J."/>
            <person name="Hultmark D."/>
            <person name="Huntley M.A."/>
            <person name="Jaffe D.B."/>
            <person name="Jagadeeshan S."/>
            <person name="Jeck W.R."/>
            <person name="Johnson J."/>
            <person name="Jones C.D."/>
            <person name="Jordan W.C."/>
            <person name="Karpen G.H."/>
            <person name="Kataoka E."/>
            <person name="Keightley P.D."/>
            <person name="Kheradpour P."/>
            <person name="Kirkness E.F."/>
            <person name="Koerich L.B."/>
            <person name="Kristiansen K."/>
            <person name="Kudrna D."/>
            <person name="Kulathinal R.J."/>
            <person name="Kumar S."/>
            <person name="Kwok R."/>
            <person name="Lander E."/>
            <person name="Langley C.H."/>
            <person name="Lapoint R."/>
            <person name="Lazzaro B.P."/>
            <person name="Lee S.J."/>
            <person name="Levesque L."/>
            <person name="Li R."/>
            <person name="Lin C.F."/>
            <person name="Lin M.F."/>
            <person name="Lindblad-Toh K."/>
            <person name="Llopart A."/>
            <person name="Long M."/>
            <person name="Low L."/>
            <person name="Lozovsky E."/>
            <person name="Lu J."/>
            <person name="Luo M."/>
            <person name="Machado C.A."/>
            <person name="Makalowski W."/>
            <person name="Marzo M."/>
            <person name="Matsuda M."/>
            <person name="Matzkin L."/>
            <person name="McAllister B."/>
            <person name="McBride C.S."/>
            <person name="McKernan B."/>
            <person name="McKernan K."/>
            <person name="Mendez-Lago M."/>
            <person name="Minx P."/>
            <person name="Mollenhauer M.U."/>
            <person name="Montooth K."/>
            <person name="Mount S.M."/>
            <person name="Mu X."/>
            <person name="Myers E."/>
            <person name="Negre B."/>
            <person name="Newfeld S."/>
            <person name="Nielsen R."/>
            <person name="Noor M.A."/>
            <person name="O'Grady P."/>
            <person name="Pachter L."/>
            <person name="Papaceit M."/>
            <person name="Parisi M.J."/>
            <person name="Parisi M."/>
            <person name="Parts L."/>
            <person name="Pedersen J.S."/>
            <person name="Pesole G."/>
            <person name="Phillippy A.M."/>
            <person name="Ponting C.P."/>
            <person name="Pop M."/>
            <person name="Porcelli D."/>
            <person name="Powell J.R."/>
            <person name="Prohaska S."/>
            <person name="Pruitt K."/>
            <person name="Puig M."/>
            <person name="Quesneville H."/>
            <person name="Ram K.R."/>
            <person name="Rand D."/>
            <person name="Rasmussen M.D."/>
            <person name="Reed L.K."/>
            <person name="Reenan R."/>
            <person name="Reily A."/>
            <person name="Remington K.A."/>
            <person name="Rieger T.T."/>
            <person name="Ritchie M.G."/>
            <person name="Robin C."/>
            <person name="Rogers Y.H."/>
            <person name="Rohde C."/>
            <person name="Rozas J."/>
            <person name="Rubenfield M.J."/>
            <person name="Ruiz A."/>
            <person name="Russo S."/>
            <person name="Salzberg S.L."/>
            <person name="Sanchez-Gracia A."/>
            <person name="Saranga D.J."/>
            <person name="Sato H."/>
            <person name="Schaeffer S.W."/>
            <person name="Schatz M.C."/>
            <person name="Schlenke T."/>
            <person name="Schwartz R."/>
            <person name="Segarra C."/>
            <person name="Singh R.S."/>
            <person name="Sirot L."/>
            <person name="Sirota M."/>
            <person name="Sisneros N.B."/>
            <person name="Smith C.D."/>
            <person name="Smith T.F."/>
            <person name="Spieth J."/>
            <person name="Stage D.E."/>
            <person name="Stark A."/>
            <person name="Stephan W."/>
            <person name="Strausberg R.L."/>
            <person name="Strempel S."/>
            <person name="Sturgill D."/>
            <person name="Sutton G."/>
            <person name="Sutton G.G."/>
            <person name="Tao W."/>
            <person name="Teichmann S."/>
            <person name="Tobari Y.N."/>
            <person name="Tomimura Y."/>
            <person name="Tsolas J.M."/>
            <person name="Valente V.L."/>
            <person name="Venter E."/>
            <person name="Venter J.C."/>
            <person name="Vicario S."/>
            <person name="Vieira F.G."/>
            <person name="Vilella A.J."/>
            <person name="Villasante A."/>
            <person name="Walenz B."/>
            <person name="Wang J."/>
            <person name="Wasserman M."/>
            <person name="Watts T."/>
            <person name="Wilson D."/>
            <person name="Wilson R.K."/>
            <person name="Wing R.A."/>
            <person name="Wolfner M.F."/>
            <person name="Wong A."/>
            <person name="Wong G.K."/>
            <person name="Wu C.I."/>
            <person name="Wu G."/>
            <person name="Yamamoto D."/>
            <person name="Yang H.P."/>
            <person name="Yang S.P."/>
            <person name="Yorke J.A."/>
            <person name="Yoshida K."/>
            <person name="Zdobnov E."/>
            <person name="Zhang P."/>
            <person name="Zhang Y."/>
            <person name="Zimin A.V."/>
            <person name="Baldwin J."/>
            <person name="Abdouelleil A."/>
            <person name="Abdulkadir J."/>
            <person name="Abebe A."/>
            <person name="Abera B."/>
            <person name="Abreu J."/>
            <person name="Acer S.C."/>
            <person name="Aftuck L."/>
            <person name="Alexander A."/>
            <person name="An P."/>
            <person name="Anderson E."/>
            <person name="Anderson S."/>
            <person name="Arachi H."/>
            <person name="Azer M."/>
            <person name="Bachantsang P."/>
            <person name="Barry A."/>
            <person name="Bayul T."/>
            <person name="Berlin A."/>
            <person name="Bessette D."/>
            <person name="Bloom T."/>
            <person name="Blye J."/>
            <person name="Boguslavskiy L."/>
            <person name="Bonnet C."/>
            <person name="Boukhgalter B."/>
            <person name="Bourzgui I."/>
            <person name="Brown A."/>
            <person name="Cahill P."/>
            <person name="Channer S."/>
            <person name="Cheshatsang Y."/>
            <person name="Chuda L."/>
            <person name="Citroen M."/>
            <person name="Collymore A."/>
            <person name="Cooke P."/>
            <person name="Costello M."/>
            <person name="D'Aco K."/>
            <person name="Daza R."/>
            <person name="De Haan G."/>
            <person name="DeGray S."/>
            <person name="DeMaso C."/>
            <person name="Dhargay N."/>
            <person name="Dooley K."/>
            <person name="Dooley E."/>
            <person name="Doricent M."/>
            <person name="Dorje P."/>
            <person name="Dorjee K."/>
            <person name="Dupes A."/>
            <person name="Elong R."/>
            <person name="Falk J."/>
            <person name="Farina A."/>
            <person name="Faro S."/>
            <person name="Ferguson D."/>
            <person name="Fisher S."/>
            <person name="Foley C.D."/>
            <person name="Franke A."/>
            <person name="Friedrich D."/>
            <person name="Gadbois L."/>
            <person name="Gearin G."/>
            <person name="Gearin C.R."/>
            <person name="Giannoukos G."/>
            <person name="Goode T."/>
            <person name="Graham J."/>
            <person name="Grandbois E."/>
            <person name="Grewal S."/>
            <person name="Gyaltsen K."/>
            <person name="Hafez N."/>
            <person name="Hagos B."/>
            <person name="Hall J."/>
            <person name="Henson C."/>
            <person name="Hollinger A."/>
            <person name="Honan T."/>
            <person name="Huard M.D."/>
            <person name="Hughes L."/>
            <person name="Hurhula B."/>
            <person name="Husby M.E."/>
            <person name="Kamat A."/>
            <person name="Kanga B."/>
            <person name="Kashin S."/>
            <person name="Khazanovich D."/>
            <person name="Kisner P."/>
            <person name="Lance K."/>
            <person name="Lara M."/>
            <person name="Lee W."/>
            <person name="Lennon N."/>
            <person name="Letendre F."/>
            <person name="LeVine R."/>
            <person name="Lipovsky A."/>
            <person name="Liu X."/>
            <person name="Liu J."/>
            <person name="Liu S."/>
            <person name="Lokyitsang T."/>
            <person name="Lokyitsang Y."/>
            <person name="Lubonja R."/>
            <person name="Lui A."/>
            <person name="MacDonald P."/>
            <person name="Magnisalis V."/>
            <person name="Maru K."/>
            <person name="Matthews C."/>
            <person name="McCusker W."/>
            <person name="McDonough S."/>
            <person name="Mehta T."/>
            <person name="Meldrim J."/>
            <person name="Meneus L."/>
            <person name="Mihai O."/>
            <person name="Mihalev A."/>
            <person name="Mihova T."/>
            <person name="Mittelman R."/>
            <person name="Mlenga V."/>
            <person name="Montmayeur A."/>
            <person name="Mulrain L."/>
            <person name="Navidi A."/>
            <person name="Naylor J."/>
            <person name="Negash T."/>
            <person name="Nguyen T."/>
            <person name="Nguyen N."/>
            <person name="Nicol R."/>
            <person name="Norbu C."/>
            <person name="Norbu N."/>
            <person name="Novod N."/>
            <person name="O'Neill B."/>
            <person name="Osman S."/>
            <person name="Markiewicz E."/>
            <person name="Oyono O.L."/>
            <person name="Patti C."/>
            <person name="Phunkhang P."/>
            <person name="Pierre F."/>
            <person name="Priest M."/>
            <person name="Raghuraman S."/>
            <person name="Rege F."/>
            <person name="Reyes R."/>
            <person name="Rise C."/>
            <person name="Rogov P."/>
            <person name="Ross K."/>
            <person name="Ryan E."/>
            <person name="Settipalli S."/>
            <person name="Shea T."/>
            <person name="Sherpa N."/>
            <person name="Shi L."/>
            <person name="Shih D."/>
            <person name="Sparrow T."/>
            <person name="Spaulding J."/>
            <person name="Stalker J."/>
            <person name="Stange-Thomann N."/>
            <person name="Stavropoulos S."/>
            <person name="Stone C."/>
            <person name="Strader C."/>
            <person name="Tesfaye S."/>
            <person name="Thomson T."/>
            <person name="Thoulutsang Y."/>
            <person name="Thoulutsang D."/>
            <person name="Topham K."/>
            <person name="Topping I."/>
            <person name="Tsamla T."/>
            <person name="Vassiliev H."/>
            <person name="Vo A."/>
            <person name="Wangchuk T."/>
            <person name="Wangdi T."/>
            <person name="Weiand M."/>
            <person name="Wilkinson J."/>
            <person name="Wilson A."/>
            <person name="Yadav S."/>
            <person name="Young G."/>
            <person name="Yu Q."/>
            <person name="Zembek L."/>
            <person name="Zhong D."/>
            <person name="Zimmer A."/>
            <person name="Zwirko Z."/>
            <person name="Jaffe D.B."/>
            <person name="Alvarez P."/>
            <person name="Brockman W."/>
            <person name="Butler J."/>
            <person name="Chin C."/>
            <person name="Gnerre S."/>
            <person name="Grabherr M."/>
            <person name="Kleber M."/>
            <person name="Mauceli E."/>
            <person name="MacCallum I."/>
        </authorList>
    </citation>
    <scope>NUCLEOTIDE SEQUENCE [LARGE SCALE GENOMIC DNA]</scope>
    <source>
        <strain evidence="2">Tucson 14024-0371.13</strain>
    </source>
</reference>
<dbReference type="GeneID" id="26514225"/>
<organism evidence="1 2">
    <name type="scientific">Drosophila ananassae</name>
    <name type="common">Fruit fly</name>
    <dbReference type="NCBI Taxonomy" id="7217"/>
    <lineage>
        <taxon>Eukaryota</taxon>
        <taxon>Metazoa</taxon>
        <taxon>Ecdysozoa</taxon>
        <taxon>Arthropoda</taxon>
        <taxon>Hexapoda</taxon>
        <taxon>Insecta</taxon>
        <taxon>Pterygota</taxon>
        <taxon>Neoptera</taxon>
        <taxon>Endopterygota</taxon>
        <taxon>Diptera</taxon>
        <taxon>Brachycera</taxon>
        <taxon>Muscomorpha</taxon>
        <taxon>Ephydroidea</taxon>
        <taxon>Drosophilidae</taxon>
        <taxon>Drosophila</taxon>
        <taxon>Sophophora</taxon>
    </lineage>
</organism>
<evidence type="ECO:0000313" key="2">
    <source>
        <dbReference type="Proteomes" id="UP000007801"/>
    </source>
</evidence>
<evidence type="ECO:0000313" key="1">
    <source>
        <dbReference type="EMBL" id="KPU78895.1"/>
    </source>
</evidence>
<dbReference type="KEGG" id="dan:26514225"/>
<sequence length="121" mass="13097">METEIRNPWCRQLANLADSNSEISTASRGTFYANEKLPGICIGKQQSGSITRENGGEKESCHFSHFNPPLCLFVLQAAQITSVLRTGNEQPYCLPRLTNARTPGLLILGEPATISDGTSAS</sequence>
<dbReference type="AlphaFoldDB" id="A0A0P8XW24"/>
<keyword evidence="2" id="KW-1185">Reference proteome</keyword>
<protein>
    <submittedName>
        <fullName evidence="1">Uncharacterized protein</fullName>
    </submittedName>
</protein>
<gene>
    <name evidence="1" type="primary">Dana\GF26816</name>
    <name evidence="1" type="ORF">GF26816</name>
</gene>
<dbReference type="Proteomes" id="UP000007801">
    <property type="component" value="Unassembled WGS sequence"/>
</dbReference>
<proteinExistence type="predicted"/>